<dbReference type="PANTHER" id="PTHR24020:SF20">
    <property type="entry name" value="PH DOMAIN-CONTAINING PROTEIN"/>
    <property type="match status" value="1"/>
</dbReference>
<evidence type="ECO:0000256" key="2">
    <source>
        <dbReference type="SAM" id="SignalP"/>
    </source>
</evidence>
<dbReference type="PRINTS" id="PR00453">
    <property type="entry name" value="VWFADOMAIN"/>
</dbReference>
<reference evidence="4" key="2">
    <citation type="journal article" date="2023" name="Science">
        <title>Genomic signatures of disease resistance in endangered staghorn corals.</title>
        <authorList>
            <person name="Vollmer S.V."/>
            <person name="Selwyn J.D."/>
            <person name="Despard B.A."/>
            <person name="Roesel C.L."/>
        </authorList>
    </citation>
    <scope>NUCLEOTIDE SEQUENCE</scope>
    <source>
        <strain evidence="4">K2</strain>
    </source>
</reference>
<comment type="caution">
    <text evidence="4">The sequence shown here is derived from an EMBL/GenBank/DDBJ whole genome shotgun (WGS) entry which is preliminary data.</text>
</comment>
<dbReference type="SUPFAM" id="SSF53300">
    <property type="entry name" value="vWA-like"/>
    <property type="match status" value="1"/>
</dbReference>
<feature type="domain" description="VWFA" evidence="3">
    <location>
        <begin position="74"/>
        <end position="244"/>
    </location>
</feature>
<dbReference type="GO" id="GO:0005581">
    <property type="term" value="C:collagen trimer"/>
    <property type="evidence" value="ECO:0007669"/>
    <property type="project" value="UniProtKB-KW"/>
</dbReference>
<dbReference type="InterPro" id="IPR002035">
    <property type="entry name" value="VWF_A"/>
</dbReference>
<dbReference type="InterPro" id="IPR036465">
    <property type="entry name" value="vWFA_dom_sf"/>
</dbReference>
<accession>A0AAD9R4B7</accession>
<dbReference type="Proteomes" id="UP001249851">
    <property type="component" value="Unassembled WGS sequence"/>
</dbReference>
<dbReference type="CDD" id="cd01450">
    <property type="entry name" value="vWFA_subfamily_ECM"/>
    <property type="match status" value="1"/>
</dbReference>
<gene>
    <name evidence="4" type="ORF">P5673_001810</name>
</gene>
<dbReference type="EMBL" id="JARQWQ010000003">
    <property type="protein sequence ID" value="KAK2572816.1"/>
    <property type="molecule type" value="Genomic_DNA"/>
</dbReference>
<reference evidence="4" key="1">
    <citation type="journal article" date="2023" name="G3 (Bethesda)">
        <title>Whole genome assembly and annotation of the endangered Caribbean coral Acropora cervicornis.</title>
        <authorList>
            <person name="Selwyn J.D."/>
            <person name="Vollmer S.V."/>
        </authorList>
    </citation>
    <scope>NUCLEOTIDE SEQUENCE</scope>
    <source>
        <strain evidence="4">K2</strain>
    </source>
</reference>
<dbReference type="Pfam" id="PF00092">
    <property type="entry name" value="VWA"/>
    <property type="match status" value="1"/>
</dbReference>
<name>A0AAD9R4B7_ACRCE</name>
<dbReference type="PROSITE" id="PS50096">
    <property type="entry name" value="IQ"/>
    <property type="match status" value="1"/>
</dbReference>
<proteinExistence type="predicted"/>
<organism evidence="4 5">
    <name type="scientific">Acropora cervicornis</name>
    <name type="common">Staghorn coral</name>
    <dbReference type="NCBI Taxonomy" id="6130"/>
    <lineage>
        <taxon>Eukaryota</taxon>
        <taxon>Metazoa</taxon>
        <taxon>Cnidaria</taxon>
        <taxon>Anthozoa</taxon>
        <taxon>Hexacorallia</taxon>
        <taxon>Scleractinia</taxon>
        <taxon>Astrocoeniina</taxon>
        <taxon>Acroporidae</taxon>
        <taxon>Acropora</taxon>
    </lineage>
</organism>
<evidence type="ECO:0000256" key="1">
    <source>
        <dbReference type="SAM" id="MobiDB-lite"/>
    </source>
</evidence>
<feature type="chain" id="PRO_5042267776" evidence="2">
    <location>
        <begin position="16"/>
        <end position="276"/>
    </location>
</feature>
<feature type="region of interest" description="Disordered" evidence="1">
    <location>
        <begin position="257"/>
        <end position="276"/>
    </location>
</feature>
<dbReference type="SMART" id="SM00327">
    <property type="entry name" value="VWA"/>
    <property type="match status" value="1"/>
</dbReference>
<dbReference type="InterPro" id="IPR050525">
    <property type="entry name" value="ECM_Assembly_Org"/>
</dbReference>
<keyword evidence="2" id="KW-0732">Signal</keyword>
<keyword evidence="4" id="KW-0176">Collagen</keyword>
<evidence type="ECO:0000259" key="3">
    <source>
        <dbReference type="PROSITE" id="PS50234"/>
    </source>
</evidence>
<protein>
    <submittedName>
        <fullName evidence="4">Collagen alpha-1(XII) chain</fullName>
    </submittedName>
</protein>
<evidence type="ECO:0000313" key="5">
    <source>
        <dbReference type="Proteomes" id="UP001249851"/>
    </source>
</evidence>
<keyword evidence="5" id="KW-1185">Reference proteome</keyword>
<dbReference type="PROSITE" id="PS50234">
    <property type="entry name" value="VWFA"/>
    <property type="match status" value="1"/>
</dbReference>
<sequence>MAVVMDIWFLALVLGGFVGRSSFGNNLITEDDYYQRFQKILSNEETARKLNENFLGHQTRRLYKRQVNLEDHLDVIIVLDSSSSVSKGEFARAVIALQDLVKKLRNDTNYAAITYATRATTQFNFTNSFQTEKKLLALERSGGKTNTQDALKRCQEMFVGDQYGARQGSLRRILVVTDGQSNINRDETVTRAFQLKLLGIEVFVIAVGEYLEGIQEMVQMASSTNAHMFRVLNMKNLVEVVKLIPNRGQKSWLEESFAGMTSEEDGEDAGPLRGRM</sequence>
<feature type="signal peptide" evidence="2">
    <location>
        <begin position="1"/>
        <end position="15"/>
    </location>
</feature>
<evidence type="ECO:0000313" key="4">
    <source>
        <dbReference type="EMBL" id="KAK2572816.1"/>
    </source>
</evidence>
<dbReference type="AlphaFoldDB" id="A0AAD9R4B7"/>
<dbReference type="PANTHER" id="PTHR24020">
    <property type="entry name" value="COLLAGEN ALPHA"/>
    <property type="match status" value="1"/>
</dbReference>
<dbReference type="Gene3D" id="3.40.50.410">
    <property type="entry name" value="von Willebrand factor, type A domain"/>
    <property type="match status" value="1"/>
</dbReference>